<organism evidence="1 2">
    <name type="scientific">Pseudonocardia zijingensis</name>
    <dbReference type="NCBI Taxonomy" id="153376"/>
    <lineage>
        <taxon>Bacteria</taxon>
        <taxon>Bacillati</taxon>
        <taxon>Actinomycetota</taxon>
        <taxon>Actinomycetes</taxon>
        <taxon>Pseudonocardiales</taxon>
        <taxon>Pseudonocardiaceae</taxon>
        <taxon>Pseudonocardia</taxon>
    </lineage>
</organism>
<protein>
    <recommendedName>
        <fullName evidence="3">MerR-like DNA binding protein</fullName>
    </recommendedName>
</protein>
<reference evidence="1 2" key="1">
    <citation type="journal article" date="2019" name="Int. J. Syst. Evol. Microbiol.">
        <title>The Global Catalogue of Microorganisms (GCM) 10K type strain sequencing project: providing services to taxonomists for standard genome sequencing and annotation.</title>
        <authorList>
            <consortium name="The Broad Institute Genomics Platform"/>
            <consortium name="The Broad Institute Genome Sequencing Center for Infectious Disease"/>
            <person name="Wu L."/>
            <person name="Ma J."/>
        </authorList>
    </citation>
    <scope>NUCLEOTIDE SEQUENCE [LARGE SCALE GENOMIC DNA]</scope>
    <source>
        <strain evidence="1 2">JCM 11117</strain>
    </source>
</reference>
<gene>
    <name evidence="1" type="ORF">GCM10009559_56660</name>
</gene>
<accession>A0ABN1N855</accession>
<dbReference type="EMBL" id="BAAAHP010000178">
    <property type="protein sequence ID" value="GAA0896949.1"/>
    <property type="molecule type" value="Genomic_DNA"/>
</dbReference>
<evidence type="ECO:0008006" key="3">
    <source>
        <dbReference type="Google" id="ProtNLM"/>
    </source>
</evidence>
<keyword evidence="2" id="KW-1185">Reference proteome</keyword>
<sequence>MVGQRPGDWQDLAVLPVITWTDPAVHGLESPSVGGVAGPSDYLTTPELARALRLSEKSVRRYHRDGKITPEYTTPGGQHRWNLENVLAQLREFRPNRSS</sequence>
<proteinExistence type="predicted"/>
<evidence type="ECO:0000313" key="2">
    <source>
        <dbReference type="Proteomes" id="UP001499967"/>
    </source>
</evidence>
<comment type="caution">
    <text evidence="1">The sequence shown here is derived from an EMBL/GenBank/DDBJ whole genome shotgun (WGS) entry which is preliminary data.</text>
</comment>
<evidence type="ECO:0000313" key="1">
    <source>
        <dbReference type="EMBL" id="GAA0896949.1"/>
    </source>
</evidence>
<name>A0ABN1N855_9PSEU</name>
<dbReference type="InterPro" id="IPR009061">
    <property type="entry name" value="DNA-bd_dom_put_sf"/>
</dbReference>
<dbReference type="SUPFAM" id="SSF46955">
    <property type="entry name" value="Putative DNA-binding domain"/>
    <property type="match status" value="1"/>
</dbReference>
<dbReference type="Proteomes" id="UP001499967">
    <property type="component" value="Unassembled WGS sequence"/>
</dbReference>